<evidence type="ECO:0000256" key="3">
    <source>
        <dbReference type="SAM" id="Phobius"/>
    </source>
</evidence>
<keyword evidence="1" id="KW-0175">Coiled coil</keyword>
<gene>
    <name evidence="4" type="ORF">CMQ_2269</name>
</gene>
<dbReference type="GeneID" id="25975239"/>
<dbReference type="STRING" id="655863.F0XJ55"/>
<dbReference type="InParanoid" id="F0XJ55"/>
<evidence type="ECO:0000313" key="4">
    <source>
        <dbReference type="EMBL" id="EFX02220.1"/>
    </source>
</evidence>
<dbReference type="eggNOG" id="ENOG502RRIM">
    <property type="taxonomic scope" value="Eukaryota"/>
</dbReference>
<feature type="region of interest" description="Disordered" evidence="2">
    <location>
        <begin position="270"/>
        <end position="293"/>
    </location>
</feature>
<feature type="compositionally biased region" description="Basic and acidic residues" evidence="2">
    <location>
        <begin position="604"/>
        <end position="614"/>
    </location>
</feature>
<feature type="region of interest" description="Disordered" evidence="2">
    <location>
        <begin position="204"/>
        <end position="228"/>
    </location>
</feature>
<dbReference type="EMBL" id="GL629782">
    <property type="protein sequence ID" value="EFX02220.1"/>
    <property type="molecule type" value="Genomic_DNA"/>
</dbReference>
<dbReference type="HOGENOM" id="CLU_011673_1_0_1"/>
<feature type="transmembrane region" description="Helical" evidence="3">
    <location>
        <begin position="90"/>
        <end position="114"/>
    </location>
</feature>
<keyword evidence="3" id="KW-0472">Membrane</keyword>
<name>F0XJ55_GROCL</name>
<evidence type="ECO:0000256" key="1">
    <source>
        <dbReference type="SAM" id="Coils"/>
    </source>
</evidence>
<sequence>MRPRPGLLRRGPPRGEAAGRPPRPRCGRRAFSLSLARAMESAQPWSRSGRTRPQLPFLVIPSPSRPSAATAAPQQRCFTTQRRQWWRYEVLAFAKYTLYVWAAVGCLVVGQFVLQQEWMEQAHPTPAEWSFLSRMRLRGALSERDGGEDDGSGSGSGSGDSSGQPDTSSNDELATDVRIIDHVRMIQILQDLIARLEDPGIDGGGLGASATETTTTTEAPPLPSFDIRPKSEPWRRGYFEALLAAAEAAEHVEGWVRDRTRNLVCPPDMVVGPSNPHPRPLPPGASGAPREEDCEPCFPAPAVLYRKLLHTRGLSVRQQMAAALAFANYLEYKQDLTAAEEVYGRAIGLVSKTRGDARTASAWTRAWTEDPSLADVSQNLLATLTAYATFKARTGDVAAALSVFAALLQARRTDASLFRRLVALVTPPAYPPAPDDGFGPPLPGPQARCDEAALHLHVGEILYATAGDKDSKDRKEKRAEGIAWTREAVDMAEEQLRALQNEDVRAKKRHGLLPTSLFVDPPDNGKTKARTSCRQCLATGLDNWSAMVRQLARDEERRQTAAKTAGKTAGWLPFWHSVGADGQTGGNDGQNKLGRWAAEEKVIQDRRRRDRDLLEVAPPQQKGPLSMLVA</sequence>
<proteinExistence type="predicted"/>
<dbReference type="OrthoDB" id="5408102at2759"/>
<feature type="region of interest" description="Disordered" evidence="2">
    <location>
        <begin position="1"/>
        <end position="25"/>
    </location>
</feature>
<dbReference type="AlphaFoldDB" id="F0XJ55"/>
<keyword evidence="3" id="KW-0812">Transmembrane</keyword>
<keyword evidence="5" id="KW-1185">Reference proteome</keyword>
<accession>F0XJ55</accession>
<feature type="compositionally biased region" description="Low complexity" evidence="2">
    <location>
        <begin position="1"/>
        <end position="20"/>
    </location>
</feature>
<evidence type="ECO:0000313" key="5">
    <source>
        <dbReference type="Proteomes" id="UP000007796"/>
    </source>
</evidence>
<evidence type="ECO:0000256" key="2">
    <source>
        <dbReference type="SAM" id="MobiDB-lite"/>
    </source>
</evidence>
<reference evidence="4 5" key="1">
    <citation type="journal article" date="2011" name="Proc. Natl. Acad. Sci. U.S.A.">
        <title>Genome and transcriptome analyses of the mountain pine beetle-fungal symbiont Grosmannia clavigera, a lodgepole pine pathogen.</title>
        <authorList>
            <person name="DiGuistini S."/>
            <person name="Wang Y."/>
            <person name="Liao N.Y."/>
            <person name="Taylor G."/>
            <person name="Tanguay P."/>
            <person name="Feau N."/>
            <person name="Henrissat B."/>
            <person name="Chan S.K."/>
            <person name="Hesse-Orce U."/>
            <person name="Alamouti S.M."/>
            <person name="Tsui C.K.M."/>
            <person name="Docking R.T."/>
            <person name="Levasseur A."/>
            <person name="Haridas S."/>
            <person name="Robertson G."/>
            <person name="Birol I."/>
            <person name="Holt R.A."/>
            <person name="Marra M.A."/>
            <person name="Hamelin R.C."/>
            <person name="Hirst M."/>
            <person name="Jones S.J.M."/>
            <person name="Bohlmann J."/>
            <person name="Breuil C."/>
        </authorList>
    </citation>
    <scope>NUCLEOTIDE SEQUENCE [LARGE SCALE GENOMIC DNA]</scope>
    <source>
        <strain evidence="5">kw1407 / UAMH 11150</strain>
    </source>
</reference>
<feature type="region of interest" description="Disordered" evidence="2">
    <location>
        <begin position="142"/>
        <end position="171"/>
    </location>
</feature>
<feature type="region of interest" description="Disordered" evidence="2">
    <location>
        <begin position="604"/>
        <end position="630"/>
    </location>
</feature>
<protein>
    <submittedName>
        <fullName evidence="4">Uncharacterized protein</fullName>
    </submittedName>
</protein>
<organism evidence="5">
    <name type="scientific">Grosmannia clavigera (strain kw1407 / UAMH 11150)</name>
    <name type="common">Blue stain fungus</name>
    <name type="synonym">Graphiocladiella clavigera</name>
    <dbReference type="NCBI Taxonomy" id="655863"/>
    <lineage>
        <taxon>Eukaryota</taxon>
        <taxon>Fungi</taxon>
        <taxon>Dikarya</taxon>
        <taxon>Ascomycota</taxon>
        <taxon>Pezizomycotina</taxon>
        <taxon>Sordariomycetes</taxon>
        <taxon>Sordariomycetidae</taxon>
        <taxon>Ophiostomatales</taxon>
        <taxon>Ophiostomataceae</taxon>
        <taxon>Leptographium</taxon>
    </lineage>
</organism>
<dbReference type="Proteomes" id="UP000007796">
    <property type="component" value="Unassembled WGS sequence"/>
</dbReference>
<feature type="coiled-coil region" evidence="1">
    <location>
        <begin position="482"/>
        <end position="509"/>
    </location>
</feature>
<dbReference type="RefSeq" id="XP_014171702.1">
    <property type="nucleotide sequence ID" value="XM_014316227.1"/>
</dbReference>
<keyword evidence="3" id="KW-1133">Transmembrane helix</keyword>
<feature type="compositionally biased region" description="Low complexity" evidence="2">
    <location>
        <begin position="208"/>
        <end position="219"/>
    </location>
</feature>